<dbReference type="Proteomes" id="UP000307440">
    <property type="component" value="Unassembled WGS sequence"/>
</dbReference>
<feature type="region of interest" description="Disordered" evidence="1">
    <location>
        <begin position="644"/>
        <end position="667"/>
    </location>
</feature>
<accession>A0A5C3KM09</accession>
<keyword evidence="3" id="KW-1185">Reference proteome</keyword>
<reference evidence="2 3" key="1">
    <citation type="journal article" date="2019" name="Nat. Ecol. Evol.">
        <title>Megaphylogeny resolves global patterns of mushroom evolution.</title>
        <authorList>
            <person name="Varga T."/>
            <person name="Krizsan K."/>
            <person name="Foldi C."/>
            <person name="Dima B."/>
            <person name="Sanchez-Garcia M."/>
            <person name="Sanchez-Ramirez S."/>
            <person name="Szollosi G.J."/>
            <person name="Szarkandi J.G."/>
            <person name="Papp V."/>
            <person name="Albert L."/>
            <person name="Andreopoulos W."/>
            <person name="Angelini C."/>
            <person name="Antonin V."/>
            <person name="Barry K.W."/>
            <person name="Bougher N.L."/>
            <person name="Buchanan P."/>
            <person name="Buyck B."/>
            <person name="Bense V."/>
            <person name="Catcheside P."/>
            <person name="Chovatia M."/>
            <person name="Cooper J."/>
            <person name="Damon W."/>
            <person name="Desjardin D."/>
            <person name="Finy P."/>
            <person name="Geml J."/>
            <person name="Haridas S."/>
            <person name="Hughes K."/>
            <person name="Justo A."/>
            <person name="Karasinski D."/>
            <person name="Kautmanova I."/>
            <person name="Kiss B."/>
            <person name="Kocsube S."/>
            <person name="Kotiranta H."/>
            <person name="LaButti K.M."/>
            <person name="Lechner B.E."/>
            <person name="Liimatainen K."/>
            <person name="Lipzen A."/>
            <person name="Lukacs Z."/>
            <person name="Mihaltcheva S."/>
            <person name="Morgado L.N."/>
            <person name="Niskanen T."/>
            <person name="Noordeloos M.E."/>
            <person name="Ohm R.A."/>
            <person name="Ortiz-Santana B."/>
            <person name="Ovrebo C."/>
            <person name="Racz N."/>
            <person name="Riley R."/>
            <person name="Savchenko A."/>
            <person name="Shiryaev A."/>
            <person name="Soop K."/>
            <person name="Spirin V."/>
            <person name="Szebenyi C."/>
            <person name="Tomsovsky M."/>
            <person name="Tulloss R.E."/>
            <person name="Uehling J."/>
            <person name="Grigoriev I.V."/>
            <person name="Vagvolgyi C."/>
            <person name="Papp T."/>
            <person name="Martin F.M."/>
            <person name="Miettinen O."/>
            <person name="Hibbett D.S."/>
            <person name="Nagy L.G."/>
        </authorList>
    </citation>
    <scope>NUCLEOTIDE SEQUENCE [LARGE SCALE GENOMIC DNA]</scope>
    <source>
        <strain evidence="2 3">CBS 121175</strain>
    </source>
</reference>
<dbReference type="STRING" id="230819.A0A5C3KM09"/>
<name>A0A5C3KM09_COPMA</name>
<proteinExistence type="predicted"/>
<sequence length="731" mass="82019">GTISVSARGMVRELVALNVTESKVDSVIHTVAGGIGVNVLDHIDTRSVRRVVSEAGIAAELQIVDELRPENSAGFTLSSDGTTIRHRTFESRHVTLLAPNYASKYGEPKREMTTRLLGITNAPNHTSETQLKGLQELTTGYYSTYNSSNLGKQTPVDLKSFAANILGLGSDHAEDQKKLARLLEDWKVTSAKFMEGKRVMESLRVQDLLPIINEIVAKKITQLGGMAVWDRLSKEEKERHNNDTINQVCTQFGENAWNGLSEDERARASMFIWAGCCMHKELNSVKGGVRGLMEFWKSVGEAPIKLMNRANAAAVDAGPGKAHDNALEVSEGGGVKLTSLAGAVFRHKDDKKGQQDTYRMFFENRVGYTIRFPDTSNTRFQSHCSAAAELIVNLPVYLEFLLFVRDKKQARNFNHMENNIFLGLKDIPTLTELCTLALYSEAVSKPYMRLVRRGGKDRVNALDLGPVHSKVKNHCRAIINNPDLILGAGDGDFTHGTLDHELWERPDVIYAVQRLSPSMPHLKGCISAFFSGALDTWERLTSEFREGGKIDVLNSPDRARIFINSTNDHNEGALGTTRLMLRKAPSLTTTTISSKAMYTRNSTEDFIQARLPRMDQWKFVMGEARKREAMRINRRQRELEIQHDEQEVNSKRQRALEQHEKEKAKQDEISAVTPELNLESLQKGVSSSGKKLTVTEIRLQLEWHRRIAPDVVLPKPLLSKSRREDLLRNLI</sequence>
<feature type="non-terminal residue" evidence="2">
    <location>
        <position position="1"/>
    </location>
</feature>
<dbReference type="EMBL" id="ML210271">
    <property type="protein sequence ID" value="TFK21326.1"/>
    <property type="molecule type" value="Genomic_DNA"/>
</dbReference>
<evidence type="ECO:0000313" key="3">
    <source>
        <dbReference type="Proteomes" id="UP000307440"/>
    </source>
</evidence>
<feature type="non-terminal residue" evidence="2">
    <location>
        <position position="731"/>
    </location>
</feature>
<evidence type="ECO:0000256" key="1">
    <source>
        <dbReference type="SAM" id="MobiDB-lite"/>
    </source>
</evidence>
<protein>
    <submittedName>
        <fullName evidence="2">Uncharacterized protein</fullName>
    </submittedName>
</protein>
<organism evidence="2 3">
    <name type="scientific">Coprinopsis marcescibilis</name>
    <name type="common">Agaric fungus</name>
    <name type="synonym">Psathyrella marcescibilis</name>
    <dbReference type="NCBI Taxonomy" id="230819"/>
    <lineage>
        <taxon>Eukaryota</taxon>
        <taxon>Fungi</taxon>
        <taxon>Dikarya</taxon>
        <taxon>Basidiomycota</taxon>
        <taxon>Agaricomycotina</taxon>
        <taxon>Agaricomycetes</taxon>
        <taxon>Agaricomycetidae</taxon>
        <taxon>Agaricales</taxon>
        <taxon>Agaricineae</taxon>
        <taxon>Psathyrellaceae</taxon>
        <taxon>Coprinopsis</taxon>
    </lineage>
</organism>
<dbReference type="AlphaFoldDB" id="A0A5C3KM09"/>
<gene>
    <name evidence="2" type="ORF">FA15DRAFT_573000</name>
</gene>
<evidence type="ECO:0000313" key="2">
    <source>
        <dbReference type="EMBL" id="TFK21326.1"/>
    </source>
</evidence>
<dbReference type="OrthoDB" id="3246627at2759"/>